<feature type="transmembrane region" description="Helical" evidence="1">
    <location>
        <begin position="43"/>
        <end position="60"/>
    </location>
</feature>
<dbReference type="EMBL" id="VKGK01000009">
    <property type="protein sequence ID" value="TRY14581.1"/>
    <property type="molecule type" value="Genomic_DNA"/>
</dbReference>
<dbReference type="PANTHER" id="PTHR28008:SF1">
    <property type="entry name" value="DOMAIN PROTEIN, PUTATIVE (AFU_ORTHOLOGUE AFUA_3G10980)-RELATED"/>
    <property type="match status" value="1"/>
</dbReference>
<evidence type="ECO:0000313" key="3">
    <source>
        <dbReference type="EMBL" id="TRY14581.1"/>
    </source>
</evidence>
<protein>
    <submittedName>
        <fullName evidence="3">Trypsin</fullName>
    </submittedName>
</protein>
<evidence type="ECO:0000259" key="2">
    <source>
        <dbReference type="Pfam" id="PF04892"/>
    </source>
</evidence>
<accession>A0A553JQD4</accession>
<dbReference type="InterPro" id="IPR006976">
    <property type="entry name" value="VanZ-like"/>
</dbReference>
<feature type="domain" description="VanZ-like" evidence="2">
    <location>
        <begin position="30"/>
        <end position="120"/>
    </location>
</feature>
<dbReference type="RefSeq" id="WP_143564277.1">
    <property type="nucleotide sequence ID" value="NZ_BMPL01000007.1"/>
</dbReference>
<organism evidence="3 4">
    <name type="scientific">Shewanella hanedai</name>
    <name type="common">Alteromonas hanedai</name>
    <dbReference type="NCBI Taxonomy" id="25"/>
    <lineage>
        <taxon>Bacteria</taxon>
        <taxon>Pseudomonadati</taxon>
        <taxon>Pseudomonadota</taxon>
        <taxon>Gammaproteobacteria</taxon>
        <taxon>Alteromonadales</taxon>
        <taxon>Shewanellaceae</taxon>
        <taxon>Shewanella</taxon>
    </lineage>
</organism>
<keyword evidence="1" id="KW-0812">Transmembrane</keyword>
<comment type="caution">
    <text evidence="3">The sequence shown here is derived from an EMBL/GenBank/DDBJ whole genome shotgun (WGS) entry which is preliminary data.</text>
</comment>
<dbReference type="NCBIfam" id="NF037970">
    <property type="entry name" value="vanZ_1"/>
    <property type="match status" value="1"/>
</dbReference>
<keyword evidence="1" id="KW-1133">Transmembrane helix</keyword>
<keyword evidence="4" id="KW-1185">Reference proteome</keyword>
<dbReference type="Proteomes" id="UP000318126">
    <property type="component" value="Unassembled WGS sequence"/>
</dbReference>
<gene>
    <name evidence="3" type="ORF">FN961_09265</name>
</gene>
<dbReference type="Pfam" id="PF04892">
    <property type="entry name" value="VanZ"/>
    <property type="match status" value="1"/>
</dbReference>
<feature type="transmembrane region" description="Helical" evidence="1">
    <location>
        <begin position="72"/>
        <end position="89"/>
    </location>
</feature>
<name>A0A553JQD4_SHEHA</name>
<sequence>MYKLTVSITLSFLVFIIWAIYQANTGSSNPIFELVGSLPYGDKIGHFSLFGILTLMFNLTSRFKTFSLGRINLYYGTAIVSIFVLLEELSQGLIPTRTLDIMDLAADSIGITLFSLLSYVIAKRFKMN</sequence>
<dbReference type="PANTHER" id="PTHR28008">
    <property type="entry name" value="DOMAIN PROTEIN, PUTATIVE (AFU_ORTHOLOGUE AFUA_3G10980)-RELATED"/>
    <property type="match status" value="1"/>
</dbReference>
<keyword evidence="1" id="KW-0472">Membrane</keyword>
<dbReference type="AlphaFoldDB" id="A0A553JQD4"/>
<evidence type="ECO:0000313" key="4">
    <source>
        <dbReference type="Proteomes" id="UP000318126"/>
    </source>
</evidence>
<proteinExistence type="predicted"/>
<feature type="transmembrane region" description="Helical" evidence="1">
    <location>
        <begin position="101"/>
        <end position="122"/>
    </location>
</feature>
<evidence type="ECO:0000256" key="1">
    <source>
        <dbReference type="SAM" id="Phobius"/>
    </source>
</evidence>
<reference evidence="4" key="1">
    <citation type="submission" date="2019-07" db="EMBL/GenBank/DDBJ databases">
        <title>Shewanella sp. YLB-08 draft genomic sequence.</title>
        <authorList>
            <person name="Yu L."/>
        </authorList>
    </citation>
    <scope>NUCLEOTIDE SEQUENCE [LARGE SCALE GENOMIC DNA]</scope>
    <source>
        <strain evidence="4">JCM 20706</strain>
    </source>
</reference>
<dbReference type="OrthoDB" id="532191at2"/>